<sequence length="102" mass="11589">MTTPKKVGYGHSLFGPLPGPRNCGSLRIPYEYCLCQKEYLPELAKDSLVFKQLADFAVQKLTETMERENVTSFCEVLTPKYNVTIVTPLRTRILKASRSCTR</sequence>
<reference evidence="1 2" key="1">
    <citation type="journal article" date="2015" name="Genome Biol.">
        <title>Comparative genomics of Steinernema reveals deeply conserved gene regulatory networks.</title>
        <authorList>
            <person name="Dillman A.R."/>
            <person name="Macchietto M."/>
            <person name="Porter C.F."/>
            <person name="Rogers A."/>
            <person name="Williams B."/>
            <person name="Antoshechkin I."/>
            <person name="Lee M.M."/>
            <person name="Goodwin Z."/>
            <person name="Lu X."/>
            <person name="Lewis E.E."/>
            <person name="Goodrich-Blair H."/>
            <person name="Stock S.P."/>
            <person name="Adams B.J."/>
            <person name="Sternberg P.W."/>
            <person name="Mortazavi A."/>
        </authorList>
    </citation>
    <scope>NUCLEOTIDE SEQUENCE [LARGE SCALE GENOMIC DNA]</scope>
    <source>
        <strain evidence="1 2">ALL</strain>
    </source>
</reference>
<dbReference type="PANTHER" id="PTHR10974">
    <property type="entry name" value="FI08016P-RELATED"/>
    <property type="match status" value="1"/>
</dbReference>
<dbReference type="Pfam" id="PF02995">
    <property type="entry name" value="DUF229"/>
    <property type="match status" value="1"/>
</dbReference>
<dbReference type="GO" id="GO:0005615">
    <property type="term" value="C:extracellular space"/>
    <property type="evidence" value="ECO:0007669"/>
    <property type="project" value="TreeGrafter"/>
</dbReference>
<comment type="caution">
    <text evidence="1">The sequence shown here is derived from an EMBL/GenBank/DDBJ whole genome shotgun (WGS) entry which is preliminary data.</text>
</comment>
<organism evidence="1 2">
    <name type="scientific">Steinernema carpocapsae</name>
    <name type="common">Entomopathogenic nematode</name>
    <dbReference type="NCBI Taxonomy" id="34508"/>
    <lineage>
        <taxon>Eukaryota</taxon>
        <taxon>Metazoa</taxon>
        <taxon>Ecdysozoa</taxon>
        <taxon>Nematoda</taxon>
        <taxon>Chromadorea</taxon>
        <taxon>Rhabditida</taxon>
        <taxon>Tylenchina</taxon>
        <taxon>Panagrolaimomorpha</taxon>
        <taxon>Strongyloidoidea</taxon>
        <taxon>Steinernematidae</taxon>
        <taxon>Steinernema</taxon>
    </lineage>
</organism>
<dbReference type="AlphaFoldDB" id="A0A4U5NWM1"/>
<proteinExistence type="predicted"/>
<dbReference type="Proteomes" id="UP000298663">
    <property type="component" value="Unassembled WGS sequence"/>
</dbReference>
<dbReference type="OrthoDB" id="5855709at2759"/>
<dbReference type="PANTHER" id="PTHR10974:SF1">
    <property type="entry name" value="FI08016P-RELATED"/>
    <property type="match status" value="1"/>
</dbReference>
<dbReference type="EMBL" id="AZBU02000003">
    <property type="protein sequence ID" value="TKR87832.1"/>
    <property type="molecule type" value="Genomic_DNA"/>
</dbReference>
<keyword evidence="2" id="KW-1185">Reference proteome</keyword>
<evidence type="ECO:0000313" key="2">
    <source>
        <dbReference type="Proteomes" id="UP000298663"/>
    </source>
</evidence>
<name>A0A4U5NWM1_STECR</name>
<accession>A0A4U5NWM1</accession>
<dbReference type="InterPro" id="IPR004245">
    <property type="entry name" value="DUF229"/>
</dbReference>
<protein>
    <submittedName>
        <fullName evidence="1">Uncharacterized protein</fullName>
    </submittedName>
</protein>
<evidence type="ECO:0000313" key="1">
    <source>
        <dbReference type="EMBL" id="TKR87832.1"/>
    </source>
</evidence>
<gene>
    <name evidence="1" type="ORF">L596_012169</name>
</gene>
<reference evidence="1 2" key="2">
    <citation type="journal article" date="2019" name="G3 (Bethesda)">
        <title>Hybrid Assembly of the Genome of the Entomopathogenic Nematode Steinernema carpocapsae Identifies the X-Chromosome.</title>
        <authorList>
            <person name="Serra L."/>
            <person name="Macchietto M."/>
            <person name="Macias-Munoz A."/>
            <person name="McGill C.J."/>
            <person name="Rodriguez I.M."/>
            <person name="Rodriguez B."/>
            <person name="Murad R."/>
            <person name="Mortazavi A."/>
        </authorList>
    </citation>
    <scope>NUCLEOTIDE SEQUENCE [LARGE SCALE GENOMIC DNA]</scope>
    <source>
        <strain evidence="1 2">ALL</strain>
    </source>
</reference>